<reference evidence="7" key="1">
    <citation type="submission" date="2021-05" db="EMBL/GenBank/DDBJ databases">
        <authorList>
            <person name="Pietrasiak N."/>
            <person name="Ward R."/>
            <person name="Stajich J.E."/>
            <person name="Kurbessoian T."/>
        </authorList>
    </citation>
    <scope>NUCLEOTIDE SEQUENCE</scope>
    <source>
        <strain evidence="7">JT2-VF2</strain>
    </source>
</reference>
<feature type="domain" description="PAS" evidence="5">
    <location>
        <begin position="73"/>
        <end position="143"/>
    </location>
</feature>
<dbReference type="NCBIfam" id="TIGR00229">
    <property type="entry name" value="sensory_box"/>
    <property type="match status" value="1"/>
</dbReference>
<evidence type="ECO:0000256" key="1">
    <source>
        <dbReference type="ARBA" id="ARBA00023015"/>
    </source>
</evidence>
<dbReference type="Gene3D" id="3.30.450.20">
    <property type="entry name" value="PAS domain"/>
    <property type="match status" value="1"/>
</dbReference>
<dbReference type="InterPro" id="IPR014710">
    <property type="entry name" value="RmlC-like_jellyroll"/>
</dbReference>
<evidence type="ECO:0000259" key="6">
    <source>
        <dbReference type="PROSITE" id="PS51063"/>
    </source>
</evidence>
<keyword evidence="2" id="KW-0238">DNA-binding</keyword>
<dbReference type="CDD" id="cd00092">
    <property type="entry name" value="HTH_CRP"/>
    <property type="match status" value="1"/>
</dbReference>
<proteinExistence type="predicted"/>
<dbReference type="SMART" id="SM00419">
    <property type="entry name" value="HTH_CRP"/>
    <property type="match status" value="1"/>
</dbReference>
<dbReference type="Gene3D" id="2.60.120.10">
    <property type="entry name" value="Jelly Rolls"/>
    <property type="match status" value="1"/>
</dbReference>
<evidence type="ECO:0000313" key="8">
    <source>
        <dbReference type="Proteomes" id="UP000715781"/>
    </source>
</evidence>
<dbReference type="SUPFAM" id="SSF55785">
    <property type="entry name" value="PYP-like sensor domain (PAS domain)"/>
    <property type="match status" value="1"/>
</dbReference>
<dbReference type="GO" id="GO:0003677">
    <property type="term" value="F:DNA binding"/>
    <property type="evidence" value="ECO:0007669"/>
    <property type="project" value="UniProtKB-KW"/>
</dbReference>
<evidence type="ECO:0000259" key="5">
    <source>
        <dbReference type="PROSITE" id="PS50112"/>
    </source>
</evidence>
<keyword evidence="4" id="KW-0175">Coiled coil</keyword>
<comment type="caution">
    <text evidence="7">The sequence shown here is derived from an EMBL/GenBank/DDBJ whole genome shotgun (WGS) entry which is preliminary data.</text>
</comment>
<dbReference type="InterPro" id="IPR035965">
    <property type="entry name" value="PAS-like_dom_sf"/>
</dbReference>
<dbReference type="AlphaFoldDB" id="A0A951UG25"/>
<evidence type="ECO:0000256" key="4">
    <source>
        <dbReference type="SAM" id="Coils"/>
    </source>
</evidence>
<dbReference type="SUPFAM" id="SSF51206">
    <property type="entry name" value="cAMP-binding domain-like"/>
    <property type="match status" value="1"/>
</dbReference>
<dbReference type="Gene3D" id="1.10.10.10">
    <property type="entry name" value="Winged helix-like DNA-binding domain superfamily/Winged helix DNA-binding domain"/>
    <property type="match status" value="1"/>
</dbReference>
<gene>
    <name evidence="7" type="ORF">KME32_11545</name>
</gene>
<dbReference type="InterPro" id="IPR013767">
    <property type="entry name" value="PAS_fold"/>
</dbReference>
<dbReference type="CDD" id="cd00130">
    <property type="entry name" value="PAS"/>
    <property type="match status" value="1"/>
</dbReference>
<dbReference type="PROSITE" id="PS51063">
    <property type="entry name" value="HTH_CRP_2"/>
    <property type="match status" value="1"/>
</dbReference>
<dbReference type="InterPro" id="IPR012318">
    <property type="entry name" value="HTH_CRP"/>
</dbReference>
<dbReference type="PROSITE" id="PS50112">
    <property type="entry name" value="PAS"/>
    <property type="match status" value="1"/>
</dbReference>
<protein>
    <submittedName>
        <fullName evidence="7">Helix-turn-helix domain-containing protein</fullName>
    </submittedName>
</protein>
<keyword evidence="1" id="KW-0805">Transcription regulation</keyword>
<dbReference type="InterPro" id="IPR036388">
    <property type="entry name" value="WH-like_DNA-bd_sf"/>
</dbReference>
<dbReference type="InterPro" id="IPR036390">
    <property type="entry name" value="WH_DNA-bd_sf"/>
</dbReference>
<dbReference type="SUPFAM" id="SSF46785">
    <property type="entry name" value="Winged helix' DNA-binding domain"/>
    <property type="match status" value="1"/>
</dbReference>
<organism evidence="7 8">
    <name type="scientific">Mojavia pulchra JT2-VF2</name>
    <dbReference type="NCBI Taxonomy" id="287848"/>
    <lineage>
        <taxon>Bacteria</taxon>
        <taxon>Bacillati</taxon>
        <taxon>Cyanobacteriota</taxon>
        <taxon>Cyanophyceae</taxon>
        <taxon>Nostocales</taxon>
        <taxon>Nostocaceae</taxon>
    </lineage>
</organism>
<dbReference type="InterPro" id="IPR018490">
    <property type="entry name" value="cNMP-bd_dom_sf"/>
</dbReference>
<dbReference type="Pfam" id="PF00989">
    <property type="entry name" value="PAS"/>
    <property type="match status" value="1"/>
</dbReference>
<evidence type="ECO:0000313" key="7">
    <source>
        <dbReference type="EMBL" id="MBW4561768.1"/>
    </source>
</evidence>
<dbReference type="Proteomes" id="UP000715781">
    <property type="component" value="Unassembled WGS sequence"/>
</dbReference>
<evidence type="ECO:0000256" key="2">
    <source>
        <dbReference type="ARBA" id="ARBA00023125"/>
    </source>
</evidence>
<reference evidence="7" key="2">
    <citation type="journal article" date="2022" name="Microbiol. Resour. Announc.">
        <title>Metagenome Sequencing to Explore Phylogenomics of Terrestrial Cyanobacteria.</title>
        <authorList>
            <person name="Ward R.D."/>
            <person name="Stajich J.E."/>
            <person name="Johansen J.R."/>
            <person name="Huntemann M."/>
            <person name="Clum A."/>
            <person name="Foster B."/>
            <person name="Foster B."/>
            <person name="Roux S."/>
            <person name="Palaniappan K."/>
            <person name="Varghese N."/>
            <person name="Mukherjee S."/>
            <person name="Reddy T.B.K."/>
            <person name="Daum C."/>
            <person name="Copeland A."/>
            <person name="Chen I.A."/>
            <person name="Ivanova N.N."/>
            <person name="Kyrpides N.C."/>
            <person name="Shapiro N."/>
            <person name="Eloe-Fadrosh E.A."/>
            <person name="Pietrasiak N."/>
        </authorList>
    </citation>
    <scope>NUCLEOTIDE SEQUENCE</scope>
    <source>
        <strain evidence="7">JT2-VF2</strain>
    </source>
</reference>
<dbReference type="GO" id="GO:0006355">
    <property type="term" value="P:regulation of DNA-templated transcription"/>
    <property type="evidence" value="ECO:0007669"/>
    <property type="project" value="InterPro"/>
</dbReference>
<dbReference type="Pfam" id="PF13545">
    <property type="entry name" value="HTH_Crp_2"/>
    <property type="match status" value="1"/>
</dbReference>
<sequence length="389" mass="44340">MNIEIFVQRTEALHKHLADLYRTITILPWMPPELLSQAFKELHSTSGTLQLAVEELFQQNEQLIQTQNFLEAERERYQDLFEFAPDGYLVTNAESVIQEANYTAARLLNVSKNFLVGKPLVNFVPLEDRQHIRSEINQLSQSDRGTELLVPLQPHHGESFDAALTVRVVRNQQGKVVSLYWLLRNISMSQRWQSGLVKNDNDIIWNRRVYQYCKGDNIPLKPLEILYVCQGWVKLTTFCGTGEEILVGLARAGMVFGSSMTSLNIYQVTALSDVHLVSISVSEMAASPTLSQTLLPKVNQRLQQTESFLAISGRRQLQERLLHLLEFLKQEFGETVSEGTRLSIRLTHQDIASACCANRVTITRLITKLKQQGIISFDSKQHIILKNSY</sequence>
<name>A0A951UG25_9NOST</name>
<dbReference type="EMBL" id="JAHHHN010000005">
    <property type="protein sequence ID" value="MBW4561768.1"/>
    <property type="molecule type" value="Genomic_DNA"/>
</dbReference>
<dbReference type="InterPro" id="IPR000014">
    <property type="entry name" value="PAS"/>
</dbReference>
<feature type="domain" description="HTH crp-type" evidence="6">
    <location>
        <begin position="315"/>
        <end position="388"/>
    </location>
</feature>
<keyword evidence="3" id="KW-0804">Transcription</keyword>
<accession>A0A951UG25</accession>
<feature type="coiled-coil region" evidence="4">
    <location>
        <begin position="53"/>
        <end position="80"/>
    </location>
</feature>
<evidence type="ECO:0000256" key="3">
    <source>
        <dbReference type="ARBA" id="ARBA00023163"/>
    </source>
</evidence>
<dbReference type="SMART" id="SM00091">
    <property type="entry name" value="PAS"/>
    <property type="match status" value="1"/>
</dbReference>